<keyword evidence="16" id="KW-1185">Reference proteome</keyword>
<keyword evidence="4 10" id="KW-0677">Repeat</keyword>
<evidence type="ECO:0000256" key="10">
    <source>
        <dbReference type="RuleBase" id="RU364014"/>
    </source>
</evidence>
<evidence type="ECO:0000256" key="11">
    <source>
        <dbReference type="SAM" id="MobiDB-lite"/>
    </source>
</evidence>
<evidence type="ECO:0000313" key="14">
    <source>
        <dbReference type="EMBL" id="ELT95316.1"/>
    </source>
</evidence>
<protein>
    <recommendedName>
        <fullName evidence="10">Protein HIRA</fullName>
    </recommendedName>
</protein>
<dbReference type="InterPro" id="IPR036322">
    <property type="entry name" value="WD40_repeat_dom_sf"/>
</dbReference>
<dbReference type="SMART" id="SM00320">
    <property type="entry name" value="WD40"/>
    <property type="match status" value="7"/>
</dbReference>
<keyword evidence="5 10" id="KW-0156">Chromatin regulator</keyword>
<evidence type="ECO:0000256" key="7">
    <source>
        <dbReference type="ARBA" id="ARBA00023163"/>
    </source>
</evidence>
<keyword evidence="6 10" id="KW-0805">Transcription regulation</keyword>
<comment type="subcellular location">
    <subcellularLocation>
        <location evidence="1 10">Nucleus</location>
    </subcellularLocation>
</comment>
<keyword evidence="7 10" id="KW-0804">Transcription</keyword>
<dbReference type="AlphaFoldDB" id="R7TV47"/>
<evidence type="ECO:0000256" key="2">
    <source>
        <dbReference type="ARBA" id="ARBA00007306"/>
    </source>
</evidence>
<dbReference type="GO" id="GO:0031491">
    <property type="term" value="F:nucleosome binding"/>
    <property type="evidence" value="ECO:0007669"/>
    <property type="project" value="TreeGrafter"/>
</dbReference>
<feature type="region of interest" description="Disordered" evidence="11">
    <location>
        <begin position="419"/>
        <end position="438"/>
    </location>
</feature>
<evidence type="ECO:0000313" key="15">
    <source>
        <dbReference type="EnsemblMetazoa" id="CapteP117691"/>
    </source>
</evidence>
<organism evidence="14">
    <name type="scientific">Capitella teleta</name>
    <name type="common">Polychaete worm</name>
    <dbReference type="NCBI Taxonomy" id="283909"/>
    <lineage>
        <taxon>Eukaryota</taxon>
        <taxon>Metazoa</taxon>
        <taxon>Spiralia</taxon>
        <taxon>Lophotrochozoa</taxon>
        <taxon>Annelida</taxon>
        <taxon>Polychaeta</taxon>
        <taxon>Sedentaria</taxon>
        <taxon>Scolecida</taxon>
        <taxon>Capitellidae</taxon>
        <taxon>Capitella</taxon>
    </lineage>
</organism>
<dbReference type="InterPro" id="IPR019015">
    <property type="entry name" value="HIRA_B_motif"/>
</dbReference>
<dbReference type="PANTHER" id="PTHR13831:SF0">
    <property type="entry name" value="PROTEIN HIRA"/>
    <property type="match status" value="1"/>
</dbReference>
<reference evidence="16" key="1">
    <citation type="submission" date="2012-12" db="EMBL/GenBank/DDBJ databases">
        <authorList>
            <person name="Hellsten U."/>
            <person name="Grimwood J."/>
            <person name="Chapman J.A."/>
            <person name="Shapiro H."/>
            <person name="Aerts A."/>
            <person name="Otillar R.P."/>
            <person name="Terry A.Y."/>
            <person name="Boore J.L."/>
            <person name="Simakov O."/>
            <person name="Marletaz F."/>
            <person name="Cho S.-J."/>
            <person name="Edsinger-Gonzales E."/>
            <person name="Havlak P."/>
            <person name="Kuo D.-H."/>
            <person name="Larsson T."/>
            <person name="Lv J."/>
            <person name="Arendt D."/>
            <person name="Savage R."/>
            <person name="Osoegawa K."/>
            <person name="de Jong P."/>
            <person name="Lindberg D.R."/>
            <person name="Seaver E.C."/>
            <person name="Weisblat D.A."/>
            <person name="Putnam N.H."/>
            <person name="Grigoriev I.V."/>
            <person name="Rokhsar D.S."/>
        </authorList>
    </citation>
    <scope>NUCLEOTIDE SEQUENCE</scope>
    <source>
        <strain evidence="16">I ESC-2004</strain>
    </source>
</reference>
<proteinExistence type="inferred from homology"/>
<evidence type="ECO:0000256" key="1">
    <source>
        <dbReference type="ARBA" id="ARBA00004123"/>
    </source>
</evidence>
<dbReference type="InterPro" id="IPR001680">
    <property type="entry name" value="WD40_rpt"/>
</dbReference>
<reference evidence="15" key="3">
    <citation type="submission" date="2015-06" db="UniProtKB">
        <authorList>
            <consortium name="EnsemblMetazoa"/>
        </authorList>
    </citation>
    <scope>IDENTIFICATION</scope>
</reference>
<feature type="repeat" description="WD" evidence="9">
    <location>
        <begin position="66"/>
        <end position="98"/>
    </location>
</feature>
<dbReference type="Pfam" id="PF09453">
    <property type="entry name" value="HIRA_B"/>
    <property type="match status" value="1"/>
</dbReference>
<evidence type="ECO:0000256" key="9">
    <source>
        <dbReference type="PROSITE-ProRule" id="PRU00221"/>
    </source>
</evidence>
<dbReference type="Proteomes" id="UP000014760">
    <property type="component" value="Unassembled WGS sequence"/>
</dbReference>
<dbReference type="SUPFAM" id="SSF50978">
    <property type="entry name" value="WD40 repeat-like"/>
    <property type="match status" value="1"/>
</dbReference>
<dbReference type="EMBL" id="AMQN01011895">
    <property type="status" value="NOT_ANNOTATED_CDS"/>
    <property type="molecule type" value="Genomic_DNA"/>
</dbReference>
<comment type="similarity">
    <text evidence="2 10">Belongs to the WD repeat HIR1 family.</text>
</comment>
<dbReference type="FunFam" id="2.130.10.10:FF:000075">
    <property type="entry name" value="Protein HIRA"/>
    <property type="match status" value="1"/>
</dbReference>
<dbReference type="GO" id="GO:0005634">
    <property type="term" value="C:nucleus"/>
    <property type="evidence" value="ECO:0007669"/>
    <property type="project" value="UniProtKB-SubCell"/>
</dbReference>
<dbReference type="InterPro" id="IPR011494">
    <property type="entry name" value="HIRA-like_C"/>
</dbReference>
<evidence type="ECO:0000259" key="12">
    <source>
        <dbReference type="Pfam" id="PF07569"/>
    </source>
</evidence>
<feature type="region of interest" description="Disordered" evidence="11">
    <location>
        <begin position="546"/>
        <end position="584"/>
    </location>
</feature>
<feature type="compositionally biased region" description="Polar residues" evidence="11">
    <location>
        <begin position="419"/>
        <end position="429"/>
    </location>
</feature>
<dbReference type="Pfam" id="PF24105">
    <property type="entry name" value="Beta-prop_CAF1B_HIR1"/>
    <property type="match status" value="1"/>
</dbReference>
<dbReference type="Pfam" id="PF00400">
    <property type="entry name" value="WD40"/>
    <property type="match status" value="2"/>
</dbReference>
<dbReference type="Gene3D" id="2.130.10.10">
    <property type="entry name" value="YVTN repeat-like/Quinoprotein amine dehydrogenase"/>
    <property type="match status" value="2"/>
</dbReference>
<accession>R7TV47</accession>
<feature type="domain" description="Protein HIRA-like C-terminal" evidence="12">
    <location>
        <begin position="694"/>
        <end position="892"/>
    </location>
</feature>
<dbReference type="Pfam" id="PF07569">
    <property type="entry name" value="Hira"/>
    <property type="match status" value="1"/>
</dbReference>
<dbReference type="OrthoDB" id="1741719at2759"/>
<evidence type="ECO:0000259" key="13">
    <source>
        <dbReference type="Pfam" id="PF24105"/>
    </source>
</evidence>
<evidence type="ECO:0000256" key="5">
    <source>
        <dbReference type="ARBA" id="ARBA00022853"/>
    </source>
</evidence>
<keyword evidence="8 10" id="KW-0539">Nucleus</keyword>
<evidence type="ECO:0000256" key="4">
    <source>
        <dbReference type="ARBA" id="ARBA00022737"/>
    </source>
</evidence>
<dbReference type="PROSITE" id="PS50294">
    <property type="entry name" value="WD_REPEATS_REGION"/>
    <property type="match status" value="3"/>
</dbReference>
<name>R7TV47_CAPTE</name>
<evidence type="ECO:0000256" key="6">
    <source>
        <dbReference type="ARBA" id="ARBA00023015"/>
    </source>
</evidence>
<keyword evidence="3 9" id="KW-0853">WD repeat</keyword>
<feature type="domain" description="CAF1B/HIR1 beta-propeller" evidence="13">
    <location>
        <begin position="1"/>
        <end position="205"/>
    </location>
</feature>
<dbReference type="InterPro" id="IPR015943">
    <property type="entry name" value="WD40/YVTN_repeat-like_dom_sf"/>
</dbReference>
<feature type="repeat" description="WD" evidence="9">
    <location>
        <begin position="125"/>
        <end position="157"/>
    </location>
</feature>
<dbReference type="GO" id="GO:0006351">
    <property type="term" value="P:DNA-templated transcription"/>
    <property type="evidence" value="ECO:0007669"/>
    <property type="project" value="InterPro"/>
</dbReference>
<evidence type="ECO:0000313" key="16">
    <source>
        <dbReference type="Proteomes" id="UP000014760"/>
    </source>
</evidence>
<evidence type="ECO:0000256" key="8">
    <source>
        <dbReference type="ARBA" id="ARBA00023242"/>
    </source>
</evidence>
<dbReference type="STRING" id="283909.R7TV47"/>
<dbReference type="InterPro" id="IPR009091">
    <property type="entry name" value="RCC1/BLIP-II"/>
</dbReference>
<dbReference type="FunCoup" id="R7TV47">
    <property type="interactions" value="1864"/>
</dbReference>
<comment type="function">
    <text evidence="10">Required for replication-independent chromatin assembly and for the periodic repression of histone gene transcription during the cell cycle.</text>
</comment>
<dbReference type="GO" id="GO:0000785">
    <property type="term" value="C:chromatin"/>
    <property type="evidence" value="ECO:0007669"/>
    <property type="project" value="TreeGrafter"/>
</dbReference>
<dbReference type="InterPro" id="IPR055410">
    <property type="entry name" value="Beta-prop_CAF1B_HIR1"/>
</dbReference>
<dbReference type="GO" id="GO:0000417">
    <property type="term" value="C:HIR complex"/>
    <property type="evidence" value="ECO:0007669"/>
    <property type="project" value="TreeGrafter"/>
</dbReference>
<dbReference type="OMA" id="RGSWDGD"/>
<keyword evidence="10" id="KW-0678">Repressor</keyword>
<dbReference type="CDD" id="cd00200">
    <property type="entry name" value="WD40"/>
    <property type="match status" value="1"/>
</dbReference>
<reference evidence="14 16" key="2">
    <citation type="journal article" date="2013" name="Nature">
        <title>Insights into bilaterian evolution from three spiralian genomes.</title>
        <authorList>
            <person name="Simakov O."/>
            <person name="Marletaz F."/>
            <person name="Cho S.J."/>
            <person name="Edsinger-Gonzales E."/>
            <person name="Havlak P."/>
            <person name="Hellsten U."/>
            <person name="Kuo D.H."/>
            <person name="Larsson T."/>
            <person name="Lv J."/>
            <person name="Arendt D."/>
            <person name="Savage R."/>
            <person name="Osoegawa K."/>
            <person name="de Jong P."/>
            <person name="Grimwood J."/>
            <person name="Chapman J.A."/>
            <person name="Shapiro H."/>
            <person name="Aerts A."/>
            <person name="Otillar R.P."/>
            <person name="Terry A.Y."/>
            <person name="Boore J.L."/>
            <person name="Grigoriev I.V."/>
            <person name="Lindberg D.R."/>
            <person name="Seaver E.C."/>
            <person name="Weisblat D.A."/>
            <person name="Putnam N.H."/>
            <person name="Rokhsar D.S."/>
        </authorList>
    </citation>
    <scope>NUCLEOTIDE SEQUENCE</scope>
    <source>
        <strain evidence="14 16">I ESC-2004</strain>
    </source>
</reference>
<dbReference type="PROSITE" id="PS50082">
    <property type="entry name" value="WD_REPEATS_2"/>
    <property type="match status" value="3"/>
</dbReference>
<dbReference type="EnsemblMetazoa" id="CapteT117691">
    <property type="protein sequence ID" value="CapteP117691"/>
    <property type="gene ID" value="CapteG117691"/>
</dbReference>
<feature type="repeat" description="WD" evidence="9">
    <location>
        <begin position="168"/>
        <end position="209"/>
    </location>
</feature>
<dbReference type="PANTHER" id="PTHR13831">
    <property type="entry name" value="MEMBER OF THE HIR1 FAMILY OF WD-REPEAT PROTEINS"/>
    <property type="match status" value="1"/>
</dbReference>
<sequence>MRLLKPAWVSHDGKPIFSIDIHPDNTRFATGGQGDNSGKVTIWNMAPVRDEAAENDPNVPKLLCQMENHLACVNCVRWSNDGKFLSSAGDDKLVMIWQASRYGGGSSVFGSNVVNHESWRVLSTLRGHSGDVLDMAWSPHDAWLATCSVDNTIVVWNAQKFPEQLSVLRGHSGLVKGVTWDPVGKYLASQSDDKSLKVWRTRDWQQEAEITEPFQECGGTTHVLRLSWSPDGQYIVSAHAMNNSGPTAQIVEREGWKTAMDFVGHRKAITVVRFNPKLLSKKLKKHSDKAHQYTCCAIGSRDRSLSIWLTALRRPLVVTHDLFTSSVVDVSWTSCGKELLCCSLDGTVAFLGFTEEELGKPLPVEEKVKLHEKIYGKSLLSKSSAASSQIIESAVLLNMQQKKQEKIDAEKAKHQMMKQNQASNQSAGMTKQIETRTKEGKRRITPIFLAPGMEGFTGAPPPTVGASEPTFSSSKEISAIGVEKRKGDPPTATWIRETSTGATCELTPKKTEVEKCEVSQATTSTAVSYKNQIRLLFYMLSEKHDIDRTPPKHKHPPGSFQEVPQKKEKRGRPRKDRSQEVHKHTPVAVVQTSAAPAAINKIVYTNSGLDLAVPSISKAIAGSGSTDSALVLEVENNVPSGGAGSLHQLRCLKGGQLSWSAVLSSPALACAGNSVLSCAACTDATISVYATASGSRLLPPLALDSKVSNLRCSAHFLMAITSRGSLHVWNITSKCAVIKNESLISLVSTSDICLDSCVLTEQGLPVISLSTGSSYTYSTDMGTWVLISKQQDTLQLCSDHSSNVPSMTTSRVHGPLSALQANQHRAGSMASRLYRTNSTLQKAATLSHLENQMSAALALMSASEFRFWLFSYVRYLVQEGMEAKLRELCNDLLGPQHRSRTEPKWEPCILTFKKLELLEELLPIFVENLTLQRLYSEYNEQLEARGVKL</sequence>
<dbReference type="InterPro" id="IPR031120">
    <property type="entry name" value="HIR1-like"/>
</dbReference>
<dbReference type="HOGENOM" id="CLU_004372_0_0_1"/>
<dbReference type="GO" id="GO:0006355">
    <property type="term" value="P:regulation of DNA-templated transcription"/>
    <property type="evidence" value="ECO:0007669"/>
    <property type="project" value="InterPro"/>
</dbReference>
<dbReference type="SUPFAM" id="SSF50985">
    <property type="entry name" value="RCC1/BLIP-II"/>
    <property type="match status" value="1"/>
</dbReference>
<evidence type="ECO:0000256" key="3">
    <source>
        <dbReference type="ARBA" id="ARBA00022574"/>
    </source>
</evidence>
<dbReference type="GO" id="GO:0006338">
    <property type="term" value="P:chromatin remodeling"/>
    <property type="evidence" value="ECO:0007669"/>
    <property type="project" value="InterPro"/>
</dbReference>
<dbReference type="EMBL" id="KB309161">
    <property type="protein sequence ID" value="ELT95316.1"/>
    <property type="molecule type" value="Genomic_DNA"/>
</dbReference>
<gene>
    <name evidence="14" type="ORF">CAPTEDRAFT_117691</name>
</gene>